<sequence>MKLSDGLIGACAPVAVSGLNMTLYRNEPLAPYPLPPSHADSDGSEIVELFQNLGRSTVWKSVANVTFEGDTYEPEGMVRLGDDRYVVSCGEYTEATRKYPEGVVDGTDRTAGQGFGHLVVFDGEGRRIADATLTAPGSSEYHNGGIDFDGTSIWGTLAQYRPNTTGYVYHADPLTLEPTRVLDYDDHLGGIVHDTHANSITCLNWGARNASSWDLDRVPASHGGGRPRSVVRNPSYFIDYQDCKWMGHIRRYGGRSVMMCSGVATIDSYSLGGIALVDVDTMQPLVEVPITLESELGVRLTMNPVDVSVEDGKLRLYWLPDQHNSTLYIYEAQPDSPFEFGGGEL</sequence>
<dbReference type="InterPro" id="IPR011044">
    <property type="entry name" value="Quino_amine_DH_bsu"/>
</dbReference>
<dbReference type="Proteomes" id="UP000749293">
    <property type="component" value="Unassembled WGS sequence"/>
</dbReference>
<dbReference type="OrthoDB" id="71437at2759"/>
<name>A0A9P5D6C1_9HYPO</name>
<gene>
    <name evidence="1" type="ORF">GMORB2_4301</name>
</gene>
<dbReference type="AlphaFoldDB" id="A0A9P5D6C1"/>
<dbReference type="Pfam" id="PF20055">
    <property type="entry name" value="DUF6454"/>
    <property type="match status" value="1"/>
</dbReference>
<dbReference type="InterPro" id="IPR046312">
    <property type="entry name" value="DUF6454"/>
</dbReference>
<protein>
    <submittedName>
        <fullName evidence="1">Uncharacterized protein</fullName>
    </submittedName>
</protein>
<dbReference type="EMBL" id="JAANYQ010000003">
    <property type="protein sequence ID" value="KAF4125461.1"/>
    <property type="molecule type" value="Genomic_DNA"/>
</dbReference>
<evidence type="ECO:0000313" key="2">
    <source>
        <dbReference type="Proteomes" id="UP000749293"/>
    </source>
</evidence>
<organism evidence="1 2">
    <name type="scientific">Geosmithia morbida</name>
    <dbReference type="NCBI Taxonomy" id="1094350"/>
    <lineage>
        <taxon>Eukaryota</taxon>
        <taxon>Fungi</taxon>
        <taxon>Dikarya</taxon>
        <taxon>Ascomycota</taxon>
        <taxon>Pezizomycotina</taxon>
        <taxon>Sordariomycetes</taxon>
        <taxon>Hypocreomycetidae</taxon>
        <taxon>Hypocreales</taxon>
        <taxon>Bionectriaceae</taxon>
        <taxon>Geosmithia</taxon>
    </lineage>
</organism>
<comment type="caution">
    <text evidence="1">The sequence shown here is derived from an EMBL/GenBank/DDBJ whole genome shotgun (WGS) entry which is preliminary data.</text>
</comment>
<accession>A0A9P5D6C1</accession>
<dbReference type="RefSeq" id="XP_035324113.1">
    <property type="nucleotide sequence ID" value="XM_035466276.1"/>
</dbReference>
<reference evidence="1" key="1">
    <citation type="submission" date="2020-03" db="EMBL/GenBank/DDBJ databases">
        <title>Site-based positive gene gene selection in Geosmithia morbida across the United States reveals a broad range of putative effectors and factors for local host and environmental adapation.</title>
        <authorList>
            <person name="Onufrak A."/>
            <person name="Murdoch R.W."/>
            <person name="Gazis R."/>
            <person name="Huff M."/>
            <person name="Staton M."/>
            <person name="Klingeman W."/>
            <person name="Hadziabdic D."/>
        </authorList>
    </citation>
    <scope>NUCLEOTIDE SEQUENCE</scope>
    <source>
        <strain evidence="1">1262</strain>
    </source>
</reference>
<dbReference type="GeneID" id="55970529"/>
<keyword evidence="2" id="KW-1185">Reference proteome</keyword>
<proteinExistence type="predicted"/>
<dbReference type="SUPFAM" id="SSF50969">
    <property type="entry name" value="YVTN repeat-like/Quinoprotein amine dehydrogenase"/>
    <property type="match status" value="1"/>
</dbReference>
<evidence type="ECO:0000313" key="1">
    <source>
        <dbReference type="EMBL" id="KAF4125461.1"/>
    </source>
</evidence>